<protein>
    <submittedName>
        <fullName evidence="2">Uncharacterized protein</fullName>
    </submittedName>
</protein>
<sequence>MGLHKNYDDGHSFSEFGYEEENIEDLEPLDESDKKKRIRRMIEERLERKRLQKELQDEFDDEFDWTEWER</sequence>
<comment type="caution">
    <text evidence="2">The sequence shown here is derived from an EMBL/GenBank/DDBJ whole genome shotgun (WGS) entry which is preliminary data.</text>
</comment>
<dbReference type="RefSeq" id="WP_126954786.1">
    <property type="nucleotide sequence ID" value="NZ_RZGR01000035.1"/>
</dbReference>
<feature type="compositionally biased region" description="Acidic residues" evidence="1">
    <location>
        <begin position="17"/>
        <end position="30"/>
    </location>
</feature>
<keyword evidence="3" id="KW-1185">Reference proteome</keyword>
<evidence type="ECO:0000313" key="3">
    <source>
        <dbReference type="Proteomes" id="UP000288012"/>
    </source>
</evidence>
<feature type="region of interest" description="Disordered" evidence="1">
    <location>
        <begin position="1"/>
        <end position="30"/>
    </location>
</feature>
<dbReference type="AlphaFoldDB" id="A0A3S0V9U5"/>
<reference evidence="2 3" key="1">
    <citation type="submission" date="2018-12" db="EMBL/GenBank/DDBJ databases">
        <title>Legionella sp,whole genome shotgun sequence.</title>
        <authorList>
            <person name="Wu H."/>
        </authorList>
    </citation>
    <scope>NUCLEOTIDE SEQUENCE [LARGE SCALE GENOMIC DNA]</scope>
    <source>
        <strain evidence="3">km714</strain>
    </source>
</reference>
<evidence type="ECO:0000313" key="2">
    <source>
        <dbReference type="EMBL" id="RUQ81639.1"/>
    </source>
</evidence>
<dbReference type="NCBIfam" id="NF046101">
    <property type="entry name" value="PA3496_fam"/>
    <property type="match status" value="1"/>
</dbReference>
<dbReference type="Proteomes" id="UP000288012">
    <property type="component" value="Unassembled WGS sequence"/>
</dbReference>
<dbReference type="EMBL" id="RZGR01000035">
    <property type="protein sequence ID" value="RUQ81639.1"/>
    <property type="molecule type" value="Genomic_DNA"/>
</dbReference>
<name>A0A3S0V9U5_9GAMM</name>
<accession>A0A3S0V9U5</accession>
<feature type="compositionally biased region" description="Basic and acidic residues" evidence="1">
    <location>
        <begin position="1"/>
        <end position="12"/>
    </location>
</feature>
<proteinExistence type="predicted"/>
<dbReference type="InterPro" id="IPR058059">
    <property type="entry name" value="PA3496-like"/>
</dbReference>
<organism evidence="2 3">
    <name type="scientific">Legionella septentrionalis</name>
    <dbReference type="NCBI Taxonomy" id="2498109"/>
    <lineage>
        <taxon>Bacteria</taxon>
        <taxon>Pseudomonadati</taxon>
        <taxon>Pseudomonadota</taxon>
        <taxon>Gammaproteobacteria</taxon>
        <taxon>Legionellales</taxon>
        <taxon>Legionellaceae</taxon>
        <taxon>Legionella</taxon>
    </lineage>
</organism>
<gene>
    <name evidence="2" type="ORF">EKM59_09955</name>
</gene>
<evidence type="ECO:0000256" key="1">
    <source>
        <dbReference type="SAM" id="MobiDB-lite"/>
    </source>
</evidence>